<dbReference type="InterPro" id="IPR012337">
    <property type="entry name" value="RNaseH-like_sf"/>
</dbReference>
<evidence type="ECO:0000256" key="9">
    <source>
        <dbReference type="ARBA" id="ARBA00022759"/>
    </source>
</evidence>
<evidence type="ECO:0000259" key="14">
    <source>
        <dbReference type="PROSITE" id="PS51975"/>
    </source>
</evidence>
<dbReference type="PROSITE" id="PS51975">
    <property type="entry name" value="RNASE_H_2"/>
    <property type="match status" value="1"/>
</dbReference>
<keyword evidence="8 12" id="KW-0479">Metal-binding</keyword>
<dbReference type="GO" id="GO:0043137">
    <property type="term" value="P:DNA replication, removal of RNA primer"/>
    <property type="evidence" value="ECO:0007669"/>
    <property type="project" value="TreeGrafter"/>
</dbReference>
<dbReference type="Proteomes" id="UP000699691">
    <property type="component" value="Unassembled WGS sequence"/>
</dbReference>
<feature type="binding site" evidence="12">
    <location>
        <position position="24"/>
    </location>
    <ligand>
        <name>a divalent metal cation</name>
        <dbReference type="ChEBI" id="CHEBI:60240"/>
    </ligand>
</feature>
<dbReference type="NCBIfam" id="NF000595">
    <property type="entry name" value="PRK00015.1-3"/>
    <property type="match status" value="1"/>
</dbReference>
<comment type="function">
    <text evidence="3 13">Endonuclease that specifically degrades the RNA of RNA-DNA hybrids.</text>
</comment>
<evidence type="ECO:0000313" key="16">
    <source>
        <dbReference type="Proteomes" id="UP000699691"/>
    </source>
</evidence>
<evidence type="ECO:0000256" key="2">
    <source>
        <dbReference type="ARBA" id="ARBA00001946"/>
    </source>
</evidence>
<evidence type="ECO:0000256" key="7">
    <source>
        <dbReference type="ARBA" id="ARBA00022722"/>
    </source>
</evidence>
<dbReference type="InterPro" id="IPR022898">
    <property type="entry name" value="RNase_HII"/>
</dbReference>
<evidence type="ECO:0000256" key="13">
    <source>
        <dbReference type="RuleBase" id="RU003515"/>
    </source>
</evidence>
<reference evidence="15" key="1">
    <citation type="submission" date="2020-04" db="EMBL/GenBank/DDBJ databases">
        <authorList>
            <person name="Zhang T."/>
        </authorList>
    </citation>
    <scope>NUCLEOTIDE SEQUENCE</scope>
    <source>
        <strain evidence="15">HKST-UBA02</strain>
    </source>
</reference>
<feature type="binding site" evidence="12">
    <location>
        <position position="23"/>
    </location>
    <ligand>
        <name>a divalent metal cation</name>
        <dbReference type="ChEBI" id="CHEBI:60240"/>
    </ligand>
</feature>
<dbReference type="CDD" id="cd07182">
    <property type="entry name" value="RNase_HII_bacteria_HII_like"/>
    <property type="match status" value="1"/>
</dbReference>
<dbReference type="Pfam" id="PF01351">
    <property type="entry name" value="RNase_HII"/>
    <property type="match status" value="1"/>
</dbReference>
<dbReference type="GO" id="GO:0005737">
    <property type="term" value="C:cytoplasm"/>
    <property type="evidence" value="ECO:0007669"/>
    <property type="project" value="UniProtKB-SubCell"/>
</dbReference>
<evidence type="ECO:0000256" key="1">
    <source>
        <dbReference type="ARBA" id="ARBA00000077"/>
    </source>
</evidence>
<feature type="domain" description="RNase H type-2" evidence="14">
    <location>
        <begin position="17"/>
        <end position="206"/>
    </location>
</feature>
<organism evidence="15 16">
    <name type="scientific">candidate division WWE3 bacterium</name>
    <dbReference type="NCBI Taxonomy" id="2053526"/>
    <lineage>
        <taxon>Bacteria</taxon>
        <taxon>Katanobacteria</taxon>
    </lineage>
</organism>
<evidence type="ECO:0000256" key="10">
    <source>
        <dbReference type="ARBA" id="ARBA00022801"/>
    </source>
</evidence>
<dbReference type="GO" id="GO:0006298">
    <property type="term" value="P:mismatch repair"/>
    <property type="evidence" value="ECO:0007669"/>
    <property type="project" value="TreeGrafter"/>
</dbReference>
<dbReference type="EMBL" id="JAGQKY010000047">
    <property type="protein sequence ID" value="MCA9397482.1"/>
    <property type="molecule type" value="Genomic_DNA"/>
</dbReference>
<keyword evidence="7 12" id="KW-0540">Nuclease</keyword>
<name>A0A955RWV8_UNCKA</name>
<feature type="binding site" evidence="12">
    <location>
        <position position="116"/>
    </location>
    <ligand>
        <name>a divalent metal cation</name>
        <dbReference type="ChEBI" id="CHEBI:60240"/>
    </ligand>
</feature>
<dbReference type="InterPro" id="IPR024567">
    <property type="entry name" value="RNase_HII/HIII_dom"/>
</dbReference>
<protein>
    <recommendedName>
        <fullName evidence="13">Ribonuclease</fullName>
        <ecNumber evidence="13">3.1.26.4</ecNumber>
    </recommendedName>
</protein>
<dbReference type="EC" id="3.1.26.4" evidence="13"/>
<comment type="cofactor">
    <cofactor evidence="2">
        <name>Mg(2+)</name>
        <dbReference type="ChEBI" id="CHEBI:18420"/>
    </cofactor>
</comment>
<keyword evidence="11" id="KW-0464">Manganese</keyword>
<dbReference type="AlphaFoldDB" id="A0A955RWV8"/>
<accession>A0A955RWV8</accession>
<evidence type="ECO:0000313" key="15">
    <source>
        <dbReference type="EMBL" id="MCA9397482.1"/>
    </source>
</evidence>
<dbReference type="Gene3D" id="3.30.420.10">
    <property type="entry name" value="Ribonuclease H-like superfamily/Ribonuclease H"/>
    <property type="match status" value="1"/>
</dbReference>
<evidence type="ECO:0000256" key="5">
    <source>
        <dbReference type="ARBA" id="ARBA00007383"/>
    </source>
</evidence>
<evidence type="ECO:0000256" key="12">
    <source>
        <dbReference type="PROSITE-ProRule" id="PRU01319"/>
    </source>
</evidence>
<dbReference type="InterPro" id="IPR001352">
    <property type="entry name" value="RNase_HII/HIII"/>
</dbReference>
<reference evidence="15" key="2">
    <citation type="journal article" date="2021" name="Microbiome">
        <title>Successional dynamics and alternative stable states in a saline activated sludge microbial community over 9 years.</title>
        <authorList>
            <person name="Wang Y."/>
            <person name="Ye J."/>
            <person name="Ju F."/>
            <person name="Liu L."/>
            <person name="Boyd J.A."/>
            <person name="Deng Y."/>
            <person name="Parks D.H."/>
            <person name="Jiang X."/>
            <person name="Yin X."/>
            <person name="Woodcroft B.J."/>
            <person name="Tyson G.W."/>
            <person name="Hugenholtz P."/>
            <person name="Polz M.F."/>
            <person name="Zhang T."/>
        </authorList>
    </citation>
    <scope>NUCLEOTIDE SEQUENCE</scope>
    <source>
        <strain evidence="15">HKST-UBA02</strain>
    </source>
</reference>
<comment type="caution">
    <text evidence="15">The sequence shown here is derived from an EMBL/GenBank/DDBJ whole genome shotgun (WGS) entry which is preliminary data.</text>
</comment>
<dbReference type="GO" id="GO:0004523">
    <property type="term" value="F:RNA-DNA hybrid ribonuclease activity"/>
    <property type="evidence" value="ECO:0007669"/>
    <property type="project" value="UniProtKB-UniRule"/>
</dbReference>
<dbReference type="PANTHER" id="PTHR10954">
    <property type="entry name" value="RIBONUCLEASE H2 SUBUNIT A"/>
    <property type="match status" value="1"/>
</dbReference>
<keyword evidence="9 12" id="KW-0255">Endonuclease</keyword>
<comment type="cofactor">
    <cofactor evidence="12">
        <name>Mn(2+)</name>
        <dbReference type="ChEBI" id="CHEBI:29035"/>
    </cofactor>
    <cofactor evidence="12">
        <name>Mg(2+)</name>
        <dbReference type="ChEBI" id="CHEBI:18420"/>
    </cofactor>
    <text evidence="12">Manganese or magnesium. Binds 1 divalent metal ion per monomer in the absence of substrate. May bind a second metal ion after substrate binding.</text>
</comment>
<evidence type="ECO:0000256" key="6">
    <source>
        <dbReference type="ARBA" id="ARBA00022490"/>
    </source>
</evidence>
<keyword evidence="6" id="KW-0963">Cytoplasm</keyword>
<evidence type="ECO:0000256" key="8">
    <source>
        <dbReference type="ARBA" id="ARBA00022723"/>
    </source>
</evidence>
<comment type="catalytic activity">
    <reaction evidence="1 12 13">
        <text>Endonucleolytic cleavage to 5'-phosphomonoester.</text>
        <dbReference type="EC" id="3.1.26.4"/>
    </reaction>
</comment>
<dbReference type="GO" id="GO:0003723">
    <property type="term" value="F:RNA binding"/>
    <property type="evidence" value="ECO:0007669"/>
    <property type="project" value="UniProtKB-UniRule"/>
</dbReference>
<dbReference type="PANTHER" id="PTHR10954:SF18">
    <property type="entry name" value="RIBONUCLEASE HII"/>
    <property type="match status" value="1"/>
</dbReference>
<dbReference type="GO" id="GO:0032299">
    <property type="term" value="C:ribonuclease H2 complex"/>
    <property type="evidence" value="ECO:0007669"/>
    <property type="project" value="TreeGrafter"/>
</dbReference>
<gene>
    <name evidence="15" type="ORF">KC573_01520</name>
</gene>
<dbReference type="SUPFAM" id="SSF53098">
    <property type="entry name" value="Ribonuclease H-like"/>
    <property type="match status" value="1"/>
</dbReference>
<comment type="subcellular location">
    <subcellularLocation>
        <location evidence="4">Cytoplasm</location>
    </subcellularLocation>
</comment>
<evidence type="ECO:0000256" key="11">
    <source>
        <dbReference type="ARBA" id="ARBA00023211"/>
    </source>
</evidence>
<keyword evidence="10 12" id="KW-0378">Hydrolase</keyword>
<dbReference type="GO" id="GO:0046872">
    <property type="term" value="F:metal ion binding"/>
    <property type="evidence" value="ECO:0007669"/>
    <property type="project" value="UniProtKB-KW"/>
</dbReference>
<sequence length="206" mass="23086">MAASFEHELPLWEKGYLHIAGLDEVGRGAWAGPVVTAAVVFPTNAQLDFELDDSKKLSPLKRQKLVIKIKETALAYSYGFMSNEVIDRYGIVPATQRAMHMAIVTLKIKPTFHLIDAFLLPTIPESNQRAIIKGDAISNSIAAASILAKEYRDDLMRELDTNDSMSKYLFGKHKGYGTKQHQEAIKEHGLCTLHRKTFISDSLKKR</sequence>
<dbReference type="InterPro" id="IPR036397">
    <property type="entry name" value="RNaseH_sf"/>
</dbReference>
<evidence type="ECO:0000256" key="4">
    <source>
        <dbReference type="ARBA" id="ARBA00004496"/>
    </source>
</evidence>
<proteinExistence type="inferred from homology"/>
<evidence type="ECO:0000256" key="3">
    <source>
        <dbReference type="ARBA" id="ARBA00004065"/>
    </source>
</evidence>
<comment type="similarity">
    <text evidence="5 13">Belongs to the RNase HII family.</text>
</comment>